<comment type="caution">
    <text evidence="3">The sequence shown here is derived from an EMBL/GenBank/DDBJ whole genome shotgun (WGS) entry which is preliminary data.</text>
</comment>
<feature type="region of interest" description="Disordered" evidence="1">
    <location>
        <begin position="101"/>
        <end position="126"/>
    </location>
</feature>
<dbReference type="PANTHER" id="PTHR30399:SF1">
    <property type="entry name" value="UTP PYROPHOSPHATASE"/>
    <property type="match status" value="1"/>
</dbReference>
<evidence type="ECO:0000313" key="3">
    <source>
        <dbReference type="EMBL" id="RYM92214.1"/>
    </source>
</evidence>
<name>A0A8B3RGH9_BIFAN</name>
<dbReference type="Gene3D" id="3.30.2010.10">
    <property type="entry name" value="Metalloproteases ('zincins'), catalytic domain"/>
    <property type="match status" value="1"/>
</dbReference>
<dbReference type="EMBL" id="RSCO01000038">
    <property type="protein sequence ID" value="RYM92214.1"/>
    <property type="molecule type" value="Genomic_DNA"/>
</dbReference>
<evidence type="ECO:0000313" key="4">
    <source>
        <dbReference type="Proteomes" id="UP000293613"/>
    </source>
</evidence>
<evidence type="ECO:0000256" key="1">
    <source>
        <dbReference type="SAM" id="MobiDB-lite"/>
    </source>
</evidence>
<gene>
    <name evidence="3" type="ORF">PG2011B_1660</name>
</gene>
<dbReference type="Pfam" id="PF01863">
    <property type="entry name" value="YgjP-like"/>
    <property type="match status" value="1"/>
</dbReference>
<dbReference type="Proteomes" id="UP000293613">
    <property type="component" value="Unassembled WGS sequence"/>
</dbReference>
<reference evidence="3 4" key="1">
    <citation type="journal article" date="2019" name="Appl. Environ. Microbiol.">
        <title>Dissecting the evolutionary development of the Bifidobacterium animalis species through comparative genomics analyses.</title>
        <authorList>
            <person name="Lugli G.A."/>
            <person name="Mancino W."/>
            <person name="Milani C."/>
            <person name="Duranti S."/>
            <person name="Mancabelli L."/>
            <person name="Napoli S."/>
            <person name="Mangifesta M."/>
            <person name="Viappiani A."/>
            <person name="Anzalone R."/>
            <person name="Longhi G."/>
            <person name="van Sinderen D."/>
            <person name="Ventura M."/>
            <person name="Turroni F."/>
        </authorList>
    </citation>
    <scope>NUCLEOTIDE SEQUENCE [LARGE SCALE GENOMIC DNA]</scope>
    <source>
        <strain evidence="3 4">2011B</strain>
    </source>
</reference>
<keyword evidence="3" id="KW-0378">Hydrolase</keyword>
<feature type="compositionally biased region" description="Polar residues" evidence="1">
    <location>
        <begin position="101"/>
        <end position="113"/>
    </location>
</feature>
<protein>
    <submittedName>
        <fullName evidence="3">Metal-dependent hydrolase</fullName>
    </submittedName>
</protein>
<feature type="domain" description="YgjP-like metallopeptidase" evidence="2">
    <location>
        <begin position="47"/>
        <end position="241"/>
    </location>
</feature>
<dbReference type="AlphaFoldDB" id="A0A8B3RGH9"/>
<proteinExistence type="predicted"/>
<dbReference type="PANTHER" id="PTHR30399">
    <property type="entry name" value="UNCHARACTERIZED PROTEIN YGJP"/>
    <property type="match status" value="1"/>
</dbReference>
<accession>A0A8B3RGH9</accession>
<dbReference type="InterPro" id="IPR002725">
    <property type="entry name" value="YgjP-like_metallopeptidase"/>
</dbReference>
<evidence type="ECO:0000259" key="2">
    <source>
        <dbReference type="Pfam" id="PF01863"/>
    </source>
</evidence>
<sequence length="252" mass="28952">MSTMPFRSMPRANSLRYGTSANRSVVSREVLHVDGLQINVLRKRNRNMYLRVKPPYGAIEVTAPARMPQKTIMEFVRERRDWIDEALHKMAEARSRTFSSVNVDPNVPGSQVTAGRGARESANVDDGSASGFTWNEEYVARARESIERQLPDLLRKWEPVIGRAPTKITLRTMTSRWGSCTPKTGRIRLNLQLGLMEPKFLEYVLVHEMTHLWESGHGKGFQARMSMALPNWKDLRRELNRCTIFEVPQVQQ</sequence>
<dbReference type="InterPro" id="IPR053136">
    <property type="entry name" value="UTP_pyrophosphatase-like"/>
</dbReference>
<organism evidence="3 4">
    <name type="scientific">Bifidobacterium animalis subsp. lactis</name>
    <name type="common">Bifidobacterium lactis</name>
    <dbReference type="NCBI Taxonomy" id="302911"/>
    <lineage>
        <taxon>Bacteria</taxon>
        <taxon>Bacillati</taxon>
        <taxon>Actinomycetota</taxon>
        <taxon>Actinomycetes</taxon>
        <taxon>Bifidobacteriales</taxon>
        <taxon>Bifidobacteriaceae</taxon>
        <taxon>Bifidobacterium</taxon>
    </lineage>
</organism>
<dbReference type="GO" id="GO:0016787">
    <property type="term" value="F:hydrolase activity"/>
    <property type="evidence" value="ECO:0007669"/>
    <property type="project" value="UniProtKB-KW"/>
</dbReference>
<dbReference type="CDD" id="cd07344">
    <property type="entry name" value="M48_yhfN_like"/>
    <property type="match status" value="1"/>
</dbReference>